<evidence type="ECO:0000313" key="1">
    <source>
        <dbReference type="EMBL" id="MCE0480921.1"/>
    </source>
</evidence>
<keyword evidence="2" id="KW-1185">Reference proteome</keyword>
<dbReference type="Proteomes" id="UP000823775">
    <property type="component" value="Unassembled WGS sequence"/>
</dbReference>
<feature type="non-terminal residue" evidence="1">
    <location>
        <position position="59"/>
    </location>
</feature>
<name>A0ABS8VMN3_DATST</name>
<proteinExistence type="predicted"/>
<accession>A0ABS8VMN3</accession>
<feature type="non-terminal residue" evidence="1">
    <location>
        <position position="1"/>
    </location>
</feature>
<gene>
    <name evidence="1" type="ORF">HAX54_038152</name>
</gene>
<dbReference type="EMBL" id="JACEIK010005193">
    <property type="protein sequence ID" value="MCE0480921.1"/>
    <property type="molecule type" value="Genomic_DNA"/>
</dbReference>
<comment type="caution">
    <text evidence="1">The sequence shown here is derived from an EMBL/GenBank/DDBJ whole genome shotgun (WGS) entry which is preliminary data.</text>
</comment>
<organism evidence="1 2">
    <name type="scientific">Datura stramonium</name>
    <name type="common">Jimsonweed</name>
    <name type="synonym">Common thornapple</name>
    <dbReference type="NCBI Taxonomy" id="4076"/>
    <lineage>
        <taxon>Eukaryota</taxon>
        <taxon>Viridiplantae</taxon>
        <taxon>Streptophyta</taxon>
        <taxon>Embryophyta</taxon>
        <taxon>Tracheophyta</taxon>
        <taxon>Spermatophyta</taxon>
        <taxon>Magnoliopsida</taxon>
        <taxon>eudicotyledons</taxon>
        <taxon>Gunneridae</taxon>
        <taxon>Pentapetalae</taxon>
        <taxon>asterids</taxon>
        <taxon>lamiids</taxon>
        <taxon>Solanales</taxon>
        <taxon>Solanaceae</taxon>
        <taxon>Solanoideae</taxon>
        <taxon>Datureae</taxon>
        <taxon>Datura</taxon>
    </lineage>
</organism>
<reference evidence="1 2" key="1">
    <citation type="journal article" date="2021" name="BMC Genomics">
        <title>Datura genome reveals duplications of psychoactive alkaloid biosynthetic genes and high mutation rate following tissue culture.</title>
        <authorList>
            <person name="Rajewski A."/>
            <person name="Carter-House D."/>
            <person name="Stajich J."/>
            <person name="Litt A."/>
        </authorList>
    </citation>
    <scope>NUCLEOTIDE SEQUENCE [LARGE SCALE GENOMIC DNA]</scope>
    <source>
        <strain evidence="1">AR-01</strain>
    </source>
</reference>
<sequence length="59" mass="6684">SYIVDLAWIGGVLTSLNWRKTPSVDAKTVYKPWLTVIVIYYKVLQQAAHTYALLLAALF</sequence>
<evidence type="ECO:0000313" key="2">
    <source>
        <dbReference type="Proteomes" id="UP000823775"/>
    </source>
</evidence>
<protein>
    <submittedName>
        <fullName evidence="1">Uncharacterized protein</fullName>
    </submittedName>
</protein>